<dbReference type="PANTHER" id="PTHR30204">
    <property type="entry name" value="REDOX-CYCLING DRUG-SENSING TRANSCRIPTIONAL ACTIVATOR SOXR"/>
    <property type="match status" value="1"/>
</dbReference>
<dbReference type="EMBL" id="PSNW01000010">
    <property type="protein sequence ID" value="PPE72767.1"/>
    <property type="molecule type" value="Genomic_DNA"/>
</dbReference>
<dbReference type="AlphaFoldDB" id="A0A2S5TD14"/>
<dbReference type="Proteomes" id="UP000238220">
    <property type="component" value="Unassembled WGS sequence"/>
</dbReference>
<dbReference type="InterPro" id="IPR009061">
    <property type="entry name" value="DNA-bd_dom_put_sf"/>
</dbReference>
<dbReference type="Pfam" id="PF13411">
    <property type="entry name" value="MerR_1"/>
    <property type="match status" value="1"/>
</dbReference>
<proteinExistence type="predicted"/>
<evidence type="ECO:0000313" key="6">
    <source>
        <dbReference type="EMBL" id="PPE72767.1"/>
    </source>
</evidence>
<evidence type="ECO:0000256" key="3">
    <source>
        <dbReference type="ARBA" id="ARBA00023163"/>
    </source>
</evidence>
<dbReference type="GO" id="GO:0003700">
    <property type="term" value="F:DNA-binding transcription factor activity"/>
    <property type="evidence" value="ECO:0007669"/>
    <property type="project" value="InterPro"/>
</dbReference>
<dbReference type="Gene3D" id="1.10.1660.10">
    <property type="match status" value="1"/>
</dbReference>
<dbReference type="SUPFAM" id="SSF46955">
    <property type="entry name" value="Putative DNA-binding domain"/>
    <property type="match status" value="1"/>
</dbReference>
<reference evidence="6 7" key="1">
    <citation type="submission" date="2018-02" db="EMBL/GenBank/DDBJ databases">
        <title>Genome sequencing of Solimonas sp. HR-BB.</title>
        <authorList>
            <person name="Lee Y."/>
            <person name="Jeon C.O."/>
        </authorList>
    </citation>
    <scope>NUCLEOTIDE SEQUENCE [LARGE SCALE GENOMIC DNA]</scope>
    <source>
        <strain evidence="6 7">HR-BB</strain>
    </source>
</reference>
<keyword evidence="7" id="KW-1185">Reference proteome</keyword>
<evidence type="ECO:0000256" key="1">
    <source>
        <dbReference type="ARBA" id="ARBA00023015"/>
    </source>
</evidence>
<dbReference type="RefSeq" id="WP_104231577.1">
    <property type="nucleotide sequence ID" value="NZ_PSNW01000010.1"/>
</dbReference>
<keyword evidence="2" id="KW-0238">DNA-binding</keyword>
<dbReference type="GO" id="GO:0003677">
    <property type="term" value="F:DNA binding"/>
    <property type="evidence" value="ECO:0007669"/>
    <property type="project" value="UniProtKB-KW"/>
</dbReference>
<name>A0A2S5TD14_9GAMM</name>
<keyword evidence="1" id="KW-0805">Transcription regulation</keyword>
<evidence type="ECO:0000256" key="4">
    <source>
        <dbReference type="SAM" id="MobiDB-lite"/>
    </source>
</evidence>
<dbReference type="PRINTS" id="PR00040">
    <property type="entry name" value="HTHMERR"/>
</dbReference>
<evidence type="ECO:0000259" key="5">
    <source>
        <dbReference type="PROSITE" id="PS50937"/>
    </source>
</evidence>
<comment type="caution">
    <text evidence="6">The sequence shown here is derived from an EMBL/GenBank/DDBJ whole genome shotgun (WGS) entry which is preliminary data.</text>
</comment>
<dbReference type="SMART" id="SM00422">
    <property type="entry name" value="HTH_MERR"/>
    <property type="match status" value="1"/>
</dbReference>
<dbReference type="InterPro" id="IPR000551">
    <property type="entry name" value="MerR-type_HTH_dom"/>
</dbReference>
<dbReference type="PANTHER" id="PTHR30204:SF94">
    <property type="entry name" value="HEAVY METAL-DEPENDENT TRANSCRIPTIONAL REGULATOR HI_0293-RELATED"/>
    <property type="match status" value="1"/>
</dbReference>
<sequence>MSAHRRGTPPRRSGGLSALPTSDDAQALPRVTIGRLAKLTDTTVDTIRFYERLGLLPKARRATSGYRNFGADDVDRLRFIRRVRALGFNLDEIADILRLEHQGDLSGKLESGIEPRVREIERRIHDLTAIRDRLRQHAGKAKGRATGRASIIAALLGPDSYQAKVR</sequence>
<dbReference type="InterPro" id="IPR047057">
    <property type="entry name" value="MerR_fam"/>
</dbReference>
<accession>A0A2S5TD14</accession>
<evidence type="ECO:0000313" key="7">
    <source>
        <dbReference type="Proteomes" id="UP000238220"/>
    </source>
</evidence>
<keyword evidence="3" id="KW-0804">Transcription</keyword>
<dbReference type="OrthoDB" id="9802039at2"/>
<protein>
    <recommendedName>
        <fullName evidence="5">HTH merR-type domain-containing protein</fullName>
    </recommendedName>
</protein>
<evidence type="ECO:0000256" key="2">
    <source>
        <dbReference type="ARBA" id="ARBA00023125"/>
    </source>
</evidence>
<gene>
    <name evidence="6" type="ORF">C3942_17120</name>
</gene>
<dbReference type="PROSITE" id="PS50937">
    <property type="entry name" value="HTH_MERR_2"/>
    <property type="match status" value="1"/>
</dbReference>
<feature type="domain" description="HTH merR-type" evidence="5">
    <location>
        <begin position="32"/>
        <end position="99"/>
    </location>
</feature>
<organism evidence="6 7">
    <name type="scientific">Solimonas fluminis</name>
    <dbReference type="NCBI Taxonomy" id="2086571"/>
    <lineage>
        <taxon>Bacteria</taxon>
        <taxon>Pseudomonadati</taxon>
        <taxon>Pseudomonadota</taxon>
        <taxon>Gammaproteobacteria</taxon>
        <taxon>Nevskiales</taxon>
        <taxon>Nevskiaceae</taxon>
        <taxon>Solimonas</taxon>
    </lineage>
</organism>
<feature type="region of interest" description="Disordered" evidence="4">
    <location>
        <begin position="1"/>
        <end position="22"/>
    </location>
</feature>